<reference evidence="3 4" key="1">
    <citation type="submission" date="2018-10" db="EMBL/GenBank/DDBJ databases">
        <title>Genomic Encyclopedia of Type Strains, Phase IV (KMG-IV): sequencing the most valuable type-strain genomes for metagenomic binning, comparative biology and taxonomic classification.</title>
        <authorList>
            <person name="Goeker M."/>
        </authorList>
    </citation>
    <scope>NUCLEOTIDE SEQUENCE [LARGE SCALE GENOMIC DNA]</scope>
    <source>
        <strain evidence="3 4">DSM 22228</strain>
    </source>
</reference>
<feature type="domain" description="AB hydrolase-1" evidence="2">
    <location>
        <begin position="14"/>
        <end position="240"/>
    </location>
</feature>
<dbReference type="Pfam" id="PF12697">
    <property type="entry name" value="Abhydrolase_6"/>
    <property type="match status" value="1"/>
</dbReference>
<evidence type="ECO:0000256" key="1">
    <source>
        <dbReference type="ARBA" id="ARBA00022801"/>
    </source>
</evidence>
<dbReference type="Proteomes" id="UP000278542">
    <property type="component" value="Unassembled WGS sequence"/>
</dbReference>
<dbReference type="PANTHER" id="PTHR46118:SF4">
    <property type="entry name" value="PROTEIN ABHD11"/>
    <property type="match status" value="1"/>
</dbReference>
<dbReference type="RefSeq" id="WP_121144078.1">
    <property type="nucleotide sequence ID" value="NZ_RBWY01000001.1"/>
</dbReference>
<keyword evidence="1" id="KW-0378">Hydrolase</keyword>
<keyword evidence="4" id="KW-1185">Reference proteome</keyword>
<protein>
    <submittedName>
        <fullName evidence="3">Esterase</fullName>
    </submittedName>
</protein>
<sequence>MKLNYKINGTGQPIIFIHGLFGNLDNLGVLAREYANDYQIIQIDLRNHGLSPWSDEMNYQLMATDVLALINELALDHIILIGHSMGGKVAMTLTQYIADLIAQVVILDIAPVSYASDSHNKVFQALDACFNAPVSGRSNMHNIMSEYLPEHTIQFLLKSYKADKWLFNFRAISRHYADIRGWSEIARYNQPVLFIRGGSSDYIIDEYYSDILMQFPYASIETVVGAGHNVHMAKPQDVIALINSWIK</sequence>
<evidence type="ECO:0000313" key="4">
    <source>
        <dbReference type="Proteomes" id="UP000278542"/>
    </source>
</evidence>
<comment type="caution">
    <text evidence="3">The sequence shown here is derived from an EMBL/GenBank/DDBJ whole genome shotgun (WGS) entry which is preliminary data.</text>
</comment>
<dbReference type="PANTHER" id="PTHR46118">
    <property type="entry name" value="PROTEIN ABHD11"/>
    <property type="match status" value="1"/>
</dbReference>
<proteinExistence type="predicted"/>
<dbReference type="Gene3D" id="3.40.50.1820">
    <property type="entry name" value="alpha/beta hydrolase"/>
    <property type="match status" value="1"/>
</dbReference>
<evidence type="ECO:0000259" key="2">
    <source>
        <dbReference type="Pfam" id="PF12697"/>
    </source>
</evidence>
<accession>A0A495RI27</accession>
<dbReference type="AlphaFoldDB" id="A0A495RI27"/>
<name>A0A495RI27_9GAMM</name>
<dbReference type="OrthoDB" id="9808398at2"/>
<dbReference type="GO" id="GO:0016787">
    <property type="term" value="F:hydrolase activity"/>
    <property type="evidence" value="ECO:0007669"/>
    <property type="project" value="UniProtKB-KW"/>
</dbReference>
<dbReference type="InterPro" id="IPR029058">
    <property type="entry name" value="AB_hydrolase_fold"/>
</dbReference>
<dbReference type="EMBL" id="RBWY01000001">
    <property type="protein sequence ID" value="RKS87167.1"/>
    <property type="molecule type" value="Genomic_DNA"/>
</dbReference>
<organism evidence="3 4">
    <name type="scientific">Orbus hercynius</name>
    <dbReference type="NCBI Taxonomy" id="593135"/>
    <lineage>
        <taxon>Bacteria</taxon>
        <taxon>Pseudomonadati</taxon>
        <taxon>Pseudomonadota</taxon>
        <taxon>Gammaproteobacteria</taxon>
        <taxon>Orbales</taxon>
        <taxon>Orbaceae</taxon>
        <taxon>Orbus</taxon>
    </lineage>
</organism>
<dbReference type="SUPFAM" id="SSF53474">
    <property type="entry name" value="alpha/beta-Hydrolases"/>
    <property type="match status" value="1"/>
</dbReference>
<gene>
    <name evidence="3" type="ORF">DES39_0384</name>
</gene>
<dbReference type="InterPro" id="IPR000073">
    <property type="entry name" value="AB_hydrolase_1"/>
</dbReference>
<evidence type="ECO:0000313" key="3">
    <source>
        <dbReference type="EMBL" id="RKS87167.1"/>
    </source>
</evidence>